<evidence type="ECO:0000313" key="1">
    <source>
        <dbReference type="EMBL" id="SVE49320.1"/>
    </source>
</evidence>
<name>A0A383DYP3_9ZZZZ</name>
<dbReference type="AlphaFoldDB" id="A0A383DYP3"/>
<feature type="non-terminal residue" evidence="1">
    <location>
        <position position="233"/>
    </location>
</feature>
<organism evidence="1">
    <name type="scientific">marine metagenome</name>
    <dbReference type="NCBI Taxonomy" id="408172"/>
    <lineage>
        <taxon>unclassified sequences</taxon>
        <taxon>metagenomes</taxon>
        <taxon>ecological metagenomes</taxon>
    </lineage>
</organism>
<accession>A0A383DYP3</accession>
<feature type="non-terminal residue" evidence="1">
    <location>
        <position position="1"/>
    </location>
</feature>
<sequence>QAMEGVLWESPLAGHVAKGVPDFESLINPDKSNKELMDRVKRLRQEYGLDPREMLAVHRKYGLARDHTGKVIRDKDGKPTDCLDWRMPETQSLYWANLGLKRCALTPGREKQFHRLEKKVYVAMMYTFQRGRLNVPSGTMANMGVRLNYHFSKGTDPFSEYSSGFLSTPNLDSAGAVHKAYMDMIKLAQATRTIHYTQGTSELGHIHFLRRLMEWFYFYNREEEAMEWLKMTV</sequence>
<protein>
    <submittedName>
        <fullName evidence="1">Uncharacterized protein</fullName>
    </submittedName>
</protein>
<reference evidence="1" key="1">
    <citation type="submission" date="2018-05" db="EMBL/GenBank/DDBJ databases">
        <authorList>
            <person name="Lanie J.A."/>
            <person name="Ng W.-L."/>
            <person name="Kazmierczak K.M."/>
            <person name="Andrzejewski T.M."/>
            <person name="Davidsen T.M."/>
            <person name="Wayne K.J."/>
            <person name="Tettelin H."/>
            <person name="Glass J.I."/>
            <person name="Rusch D."/>
            <person name="Podicherti R."/>
            <person name="Tsui H.-C.T."/>
            <person name="Winkler M.E."/>
        </authorList>
    </citation>
    <scope>NUCLEOTIDE SEQUENCE</scope>
</reference>
<proteinExistence type="predicted"/>
<gene>
    <name evidence="1" type="ORF">METZ01_LOCUS502174</name>
</gene>
<dbReference type="EMBL" id="UINC01221121">
    <property type="protein sequence ID" value="SVE49320.1"/>
    <property type="molecule type" value="Genomic_DNA"/>
</dbReference>